<name>A0A3M7QL90_BRAPC</name>
<evidence type="ECO:0000256" key="11">
    <source>
        <dbReference type="ARBA" id="ARBA00022833"/>
    </source>
</evidence>
<keyword evidence="15" id="KW-1185">Reference proteome</keyword>
<protein>
    <recommendedName>
        <fullName evidence="6">Aspartyl aminopeptidase</fullName>
        <ecNumber evidence="5">3.4.11.21</ecNumber>
    </recommendedName>
</protein>
<dbReference type="PANTHER" id="PTHR28570">
    <property type="entry name" value="ASPARTYL AMINOPEPTIDASE"/>
    <property type="match status" value="1"/>
</dbReference>
<evidence type="ECO:0000256" key="3">
    <source>
        <dbReference type="ARBA" id="ARBA00008290"/>
    </source>
</evidence>
<dbReference type="GO" id="GO:0004177">
    <property type="term" value="F:aminopeptidase activity"/>
    <property type="evidence" value="ECO:0007669"/>
    <property type="project" value="UniProtKB-KW"/>
</dbReference>
<evidence type="ECO:0000256" key="5">
    <source>
        <dbReference type="ARBA" id="ARBA00011965"/>
    </source>
</evidence>
<dbReference type="SUPFAM" id="SSF101821">
    <property type="entry name" value="Aminopeptidase/glucanase lid domain"/>
    <property type="match status" value="1"/>
</dbReference>
<dbReference type="AlphaFoldDB" id="A0A3M7QL90"/>
<evidence type="ECO:0000313" key="15">
    <source>
        <dbReference type="Proteomes" id="UP000276133"/>
    </source>
</evidence>
<dbReference type="STRING" id="10195.A0A3M7QL90"/>
<sequence>MDSSIKENASKFLNFLNNNPTPYHVVESARQMLSQAGFQELRIAEQWSVRNGGKYFLTKNESTLMAFVVGGKYQSGNGFAVVGAHTDSPALKVKLVSKKSKVGYLQVGVECYGGGIWHTWFDRDLTVAGRVLLKQNDKVVQKLVHIKRPILRIPNLAIHLNRETNEKFSPNKENHLVPILATVVQEQLLRDKKDAKVNPNEESMGQVGKHHSLLIDLIKNELNCSEEEIVDLELVLADTQPAVLGGALEEFIFGGRLDNQVGAYCTIKGLMDSVDMSDIENESIVRMACIYDHEEIGSESAQGAASSFTEHVMRRLNDSQSFELAVARSFMISADQAHAIHPNYSELHEENHRPSINGGIVLKYNGNQRYATNSVSASILRESARMANVKVQDFMVKNDCPCGSTIGPILAAKLGLTTVDIGAPQLSMHSIRECGSTASITQMTNVLSSFFSNFTKIRKVFSNVL</sequence>
<dbReference type="CDD" id="cd05658">
    <property type="entry name" value="M18_DAP"/>
    <property type="match status" value="1"/>
</dbReference>
<dbReference type="NCBIfam" id="NF002759">
    <property type="entry name" value="PRK02813.1"/>
    <property type="match status" value="1"/>
</dbReference>
<evidence type="ECO:0000256" key="9">
    <source>
        <dbReference type="ARBA" id="ARBA00022723"/>
    </source>
</evidence>
<keyword evidence="8 13" id="KW-0645">Protease</keyword>
<evidence type="ECO:0000256" key="13">
    <source>
        <dbReference type="RuleBase" id="RU004386"/>
    </source>
</evidence>
<keyword evidence="12 13" id="KW-0482">Metalloprotease</keyword>
<keyword evidence="10 13" id="KW-0378">Hydrolase</keyword>
<dbReference type="Proteomes" id="UP000276133">
    <property type="component" value="Unassembled WGS sequence"/>
</dbReference>
<proteinExistence type="inferred from homology"/>
<comment type="subunit">
    <text evidence="4">Tetrahedron-shaped homododecamer built from six homodimers.</text>
</comment>
<dbReference type="GO" id="GO:0006508">
    <property type="term" value="P:proteolysis"/>
    <property type="evidence" value="ECO:0007669"/>
    <property type="project" value="UniProtKB-KW"/>
</dbReference>
<dbReference type="Gene3D" id="2.30.250.10">
    <property type="entry name" value="Aminopeptidase i, Domain 2"/>
    <property type="match status" value="1"/>
</dbReference>
<dbReference type="EC" id="3.4.11.21" evidence="5"/>
<evidence type="ECO:0000256" key="6">
    <source>
        <dbReference type="ARBA" id="ARBA00015118"/>
    </source>
</evidence>
<gene>
    <name evidence="14" type="ORF">BpHYR1_045036</name>
</gene>
<reference evidence="14 15" key="1">
    <citation type="journal article" date="2018" name="Sci. Rep.">
        <title>Genomic signatures of local adaptation to the degree of environmental predictability in rotifers.</title>
        <authorList>
            <person name="Franch-Gras L."/>
            <person name="Hahn C."/>
            <person name="Garcia-Roger E.M."/>
            <person name="Carmona M.J."/>
            <person name="Serra M."/>
            <person name="Gomez A."/>
        </authorList>
    </citation>
    <scope>NUCLEOTIDE SEQUENCE [LARGE SCALE GENOMIC DNA]</scope>
    <source>
        <strain evidence="14">HYR1</strain>
    </source>
</reference>
<dbReference type="Gene3D" id="3.40.630.10">
    <property type="entry name" value="Zn peptidases"/>
    <property type="match status" value="1"/>
</dbReference>
<dbReference type="Pfam" id="PF02127">
    <property type="entry name" value="Peptidase_M18"/>
    <property type="match status" value="1"/>
</dbReference>
<evidence type="ECO:0000256" key="2">
    <source>
        <dbReference type="ARBA" id="ARBA00001947"/>
    </source>
</evidence>
<evidence type="ECO:0000256" key="10">
    <source>
        <dbReference type="ARBA" id="ARBA00022801"/>
    </source>
</evidence>
<dbReference type="GO" id="GO:0008270">
    <property type="term" value="F:zinc ion binding"/>
    <property type="evidence" value="ECO:0007669"/>
    <property type="project" value="InterPro"/>
</dbReference>
<evidence type="ECO:0000256" key="4">
    <source>
        <dbReference type="ARBA" id="ARBA00011395"/>
    </source>
</evidence>
<dbReference type="GO" id="GO:0005737">
    <property type="term" value="C:cytoplasm"/>
    <property type="evidence" value="ECO:0007669"/>
    <property type="project" value="UniProtKB-ARBA"/>
</dbReference>
<keyword evidence="9 13" id="KW-0479">Metal-binding</keyword>
<dbReference type="GO" id="GO:0008237">
    <property type="term" value="F:metallopeptidase activity"/>
    <property type="evidence" value="ECO:0007669"/>
    <property type="project" value="UniProtKB-KW"/>
</dbReference>
<comment type="catalytic activity">
    <reaction evidence="1">
        <text>Release of an N-terminal aspartate or glutamate from a peptide, with a preference for aspartate.</text>
        <dbReference type="EC" id="3.4.11.21"/>
    </reaction>
</comment>
<evidence type="ECO:0000256" key="12">
    <source>
        <dbReference type="ARBA" id="ARBA00023049"/>
    </source>
</evidence>
<dbReference type="FunFam" id="2.30.250.10:FF:000001">
    <property type="entry name" value="Aspartyl aminopeptidase 1"/>
    <property type="match status" value="1"/>
</dbReference>
<dbReference type="PRINTS" id="PR00932">
    <property type="entry name" value="AMINO1PTASE"/>
</dbReference>
<organism evidence="14 15">
    <name type="scientific">Brachionus plicatilis</name>
    <name type="common">Marine rotifer</name>
    <name type="synonym">Brachionus muelleri</name>
    <dbReference type="NCBI Taxonomy" id="10195"/>
    <lineage>
        <taxon>Eukaryota</taxon>
        <taxon>Metazoa</taxon>
        <taxon>Spiralia</taxon>
        <taxon>Gnathifera</taxon>
        <taxon>Rotifera</taxon>
        <taxon>Eurotatoria</taxon>
        <taxon>Monogononta</taxon>
        <taxon>Pseudotrocha</taxon>
        <taxon>Ploima</taxon>
        <taxon>Brachionidae</taxon>
        <taxon>Brachionus</taxon>
    </lineage>
</organism>
<evidence type="ECO:0000313" key="14">
    <source>
        <dbReference type="EMBL" id="RNA11854.1"/>
    </source>
</evidence>
<dbReference type="InterPro" id="IPR023358">
    <property type="entry name" value="Peptidase_M18_dom2"/>
</dbReference>
<keyword evidence="11 13" id="KW-0862">Zinc</keyword>
<dbReference type="PANTHER" id="PTHR28570:SF3">
    <property type="entry name" value="ASPARTYL AMINOPEPTIDASE"/>
    <property type="match status" value="1"/>
</dbReference>
<comment type="caution">
    <text evidence="14">The sequence shown here is derived from an EMBL/GenBank/DDBJ whole genome shotgun (WGS) entry which is preliminary data.</text>
</comment>
<dbReference type="SUPFAM" id="SSF53187">
    <property type="entry name" value="Zn-dependent exopeptidases"/>
    <property type="match status" value="1"/>
</dbReference>
<evidence type="ECO:0000256" key="1">
    <source>
        <dbReference type="ARBA" id="ARBA00001335"/>
    </source>
</evidence>
<keyword evidence="7 13" id="KW-0031">Aminopeptidase</keyword>
<comment type="cofactor">
    <cofactor evidence="2">
        <name>Zn(2+)</name>
        <dbReference type="ChEBI" id="CHEBI:29105"/>
    </cofactor>
</comment>
<comment type="similarity">
    <text evidence="3 13">Belongs to the peptidase M18 family.</text>
</comment>
<dbReference type="EMBL" id="REGN01005832">
    <property type="protein sequence ID" value="RNA11854.1"/>
    <property type="molecule type" value="Genomic_DNA"/>
</dbReference>
<accession>A0A3M7QL90</accession>
<dbReference type="OrthoDB" id="9880441at2759"/>
<evidence type="ECO:0000256" key="7">
    <source>
        <dbReference type="ARBA" id="ARBA00022438"/>
    </source>
</evidence>
<dbReference type="InterPro" id="IPR001948">
    <property type="entry name" value="Peptidase_M18"/>
</dbReference>
<evidence type="ECO:0000256" key="8">
    <source>
        <dbReference type="ARBA" id="ARBA00022670"/>
    </source>
</evidence>